<dbReference type="PROSITE" id="PS50109">
    <property type="entry name" value="HIS_KIN"/>
    <property type="match status" value="1"/>
</dbReference>
<evidence type="ECO:0000313" key="5">
    <source>
        <dbReference type="Proteomes" id="UP001214530"/>
    </source>
</evidence>
<dbReference type="PANTHER" id="PTHR34220">
    <property type="entry name" value="SENSOR HISTIDINE KINASE YPDA"/>
    <property type="match status" value="1"/>
</dbReference>
<dbReference type="GO" id="GO:0016020">
    <property type="term" value="C:membrane"/>
    <property type="evidence" value="ECO:0007669"/>
    <property type="project" value="InterPro"/>
</dbReference>
<feature type="transmembrane region" description="Helical" evidence="1">
    <location>
        <begin position="311"/>
        <end position="329"/>
    </location>
</feature>
<dbReference type="Pfam" id="PF02518">
    <property type="entry name" value="HATPase_c"/>
    <property type="match status" value="1"/>
</dbReference>
<evidence type="ECO:0000259" key="3">
    <source>
        <dbReference type="PROSITE" id="PS50109"/>
    </source>
</evidence>
<dbReference type="Pfam" id="PF06580">
    <property type="entry name" value="His_kinase"/>
    <property type="match status" value="1"/>
</dbReference>
<dbReference type="GO" id="GO:0000155">
    <property type="term" value="F:phosphorelay sensor kinase activity"/>
    <property type="evidence" value="ECO:0007669"/>
    <property type="project" value="InterPro"/>
</dbReference>
<protein>
    <submittedName>
        <fullName evidence="4">Histidine kinase</fullName>
    </submittedName>
</protein>
<accession>A0AAJ5W4I3</accession>
<keyword evidence="2" id="KW-0732">Signal</keyword>
<dbReference type="InterPro" id="IPR003594">
    <property type="entry name" value="HATPase_dom"/>
</dbReference>
<evidence type="ECO:0000256" key="1">
    <source>
        <dbReference type="SAM" id="Phobius"/>
    </source>
</evidence>
<dbReference type="InterPro" id="IPR036890">
    <property type="entry name" value="HATPase_C_sf"/>
</dbReference>
<organism evidence="4 5">
    <name type="scientific">Candidatus Pedobacter colombiensis</name>
    <dbReference type="NCBI Taxonomy" id="3121371"/>
    <lineage>
        <taxon>Bacteria</taxon>
        <taxon>Pseudomonadati</taxon>
        <taxon>Bacteroidota</taxon>
        <taxon>Sphingobacteriia</taxon>
        <taxon>Sphingobacteriales</taxon>
        <taxon>Sphingobacteriaceae</taxon>
        <taxon>Pedobacter</taxon>
    </lineage>
</organism>
<dbReference type="InterPro" id="IPR010559">
    <property type="entry name" value="Sig_transdc_His_kin_internal"/>
</dbReference>
<dbReference type="EMBL" id="CP119313">
    <property type="protein sequence ID" value="WEK17827.1"/>
    <property type="molecule type" value="Genomic_DNA"/>
</dbReference>
<feature type="domain" description="Histidine kinase" evidence="3">
    <location>
        <begin position="445"/>
        <end position="540"/>
    </location>
</feature>
<name>A0AAJ5W4I3_9SPHI</name>
<dbReference type="SUPFAM" id="SSF55874">
    <property type="entry name" value="ATPase domain of HSP90 chaperone/DNA topoisomerase II/histidine kinase"/>
    <property type="match status" value="1"/>
</dbReference>
<feature type="chain" id="PRO_5042582110" evidence="2">
    <location>
        <begin position="20"/>
        <end position="540"/>
    </location>
</feature>
<dbReference type="Gene3D" id="3.30.565.10">
    <property type="entry name" value="Histidine kinase-like ATPase, C-terminal domain"/>
    <property type="match status" value="1"/>
</dbReference>
<dbReference type="AlphaFoldDB" id="A0AAJ5W4I3"/>
<sequence>MKVIFNILVLCLWFSFCNGQNETPVVDVYGQPVNYRVSALSSNIPLFLATDKNTKSINPFNPIPNVPLGSLTFLEGAQKILLTALVRKDSLSYYRYSVFENDTTLIRSNEKLSVIDFVWNERSDYPGYLTMKLELPNVVNKKFTIKIFRYPEGSKVTTLMIYNKRFEQAKCKRIFLQEQGKRIKTQITENLYTVDNKPLKNDTAFRIRNQTQGIRIIMQKTDLDFAYQLILKNKVNGKENIRFLSNNWSYESGNPGYFIPTDYFLTPGEYRLSIIPYIGSNGHNLRPIENKSFNMSFMVLPPPITYSIQEVILSLLALLLLGSILIFLIRKNTRKKLTISRHQAAAAETELENVRARLNPHFVFNALGGIQNLINKNEIASANSYLSKFARLTRRILNEEAKISLKDEIELLEDYIAMEQLRFPFKYKIQVNDELNSYTEIPTMLIQPFVENAVKHAIAPLKGKGEIALNFYKEENNLLITIADNGVGFTVDQEDGGLGLKLTKKRISLLNDLYHECPIFLTIESGLSGTTIKITLSQWL</sequence>
<gene>
    <name evidence="4" type="ORF">P0Y49_13565</name>
</gene>
<feature type="signal peptide" evidence="2">
    <location>
        <begin position="1"/>
        <end position="19"/>
    </location>
</feature>
<keyword evidence="1" id="KW-0472">Membrane</keyword>
<keyword evidence="4" id="KW-0418">Kinase</keyword>
<dbReference type="InterPro" id="IPR050640">
    <property type="entry name" value="Bact_2-comp_sensor_kinase"/>
</dbReference>
<evidence type="ECO:0000313" key="4">
    <source>
        <dbReference type="EMBL" id="WEK17827.1"/>
    </source>
</evidence>
<dbReference type="InterPro" id="IPR005467">
    <property type="entry name" value="His_kinase_dom"/>
</dbReference>
<keyword evidence="1" id="KW-1133">Transmembrane helix</keyword>
<keyword evidence="1" id="KW-0812">Transmembrane</keyword>
<proteinExistence type="predicted"/>
<dbReference type="PANTHER" id="PTHR34220:SF7">
    <property type="entry name" value="SENSOR HISTIDINE KINASE YPDA"/>
    <property type="match status" value="1"/>
</dbReference>
<evidence type="ECO:0000256" key="2">
    <source>
        <dbReference type="SAM" id="SignalP"/>
    </source>
</evidence>
<keyword evidence="4" id="KW-0808">Transferase</keyword>
<dbReference type="Proteomes" id="UP001214530">
    <property type="component" value="Chromosome"/>
</dbReference>
<reference evidence="4" key="1">
    <citation type="submission" date="2023-03" db="EMBL/GenBank/DDBJ databases">
        <title>Andean soil-derived lignocellulolytic bacterial consortium as a source of novel taxa and putative plastic-active enzymes.</title>
        <authorList>
            <person name="Diaz-Garcia L."/>
            <person name="Chuvochina M."/>
            <person name="Feuerriegel G."/>
            <person name="Bunk B."/>
            <person name="Sproer C."/>
            <person name="Streit W.R."/>
            <person name="Rodriguez L.M."/>
            <person name="Overmann J."/>
            <person name="Jimenez D.J."/>
        </authorList>
    </citation>
    <scope>NUCLEOTIDE SEQUENCE</scope>
    <source>
        <strain evidence="4">MAG 3858</strain>
    </source>
</reference>